<feature type="chain" id="PRO_5040830599" description="Solute-binding protein family 3/N-terminal domain-containing protein" evidence="1">
    <location>
        <begin position="22"/>
        <end position="293"/>
    </location>
</feature>
<evidence type="ECO:0000313" key="5">
    <source>
        <dbReference type="Proteomes" id="UP001152485"/>
    </source>
</evidence>
<dbReference type="AlphaFoldDB" id="A0A9W4R1A6"/>
<feature type="signal peptide" evidence="1">
    <location>
        <begin position="1"/>
        <end position="21"/>
    </location>
</feature>
<dbReference type="RefSeq" id="WP_261595339.1">
    <property type="nucleotide sequence ID" value="NZ_CAMAPC010000013.1"/>
</dbReference>
<organism evidence="2 4">
    <name type="scientific">Pseudoalteromonas holothuriae</name>
    <dbReference type="NCBI Taxonomy" id="2963714"/>
    <lineage>
        <taxon>Bacteria</taxon>
        <taxon>Pseudomonadati</taxon>
        <taxon>Pseudomonadota</taxon>
        <taxon>Gammaproteobacteria</taxon>
        <taxon>Alteromonadales</taxon>
        <taxon>Pseudoalteromonadaceae</taxon>
        <taxon>Pseudoalteromonas</taxon>
    </lineage>
</organism>
<dbReference type="SUPFAM" id="SSF53850">
    <property type="entry name" value="Periplasmic binding protein-like II"/>
    <property type="match status" value="1"/>
</dbReference>
<evidence type="ECO:0008006" key="6">
    <source>
        <dbReference type="Google" id="ProtNLM"/>
    </source>
</evidence>
<dbReference type="Proteomes" id="UP001152485">
    <property type="component" value="Unassembled WGS sequence"/>
</dbReference>
<dbReference type="Proteomes" id="UP001152467">
    <property type="component" value="Unassembled WGS sequence"/>
</dbReference>
<name>A0A9W4R1A6_9GAMM</name>
<evidence type="ECO:0000256" key="1">
    <source>
        <dbReference type="SAM" id="SignalP"/>
    </source>
</evidence>
<accession>A0A9W4R1A6</accession>
<comment type="caution">
    <text evidence="2">The sequence shown here is derived from an EMBL/GenBank/DDBJ whole genome shotgun (WGS) entry which is preliminary data.</text>
</comment>
<keyword evidence="4" id="KW-1185">Reference proteome</keyword>
<dbReference type="EMBL" id="CAMAPC010000013">
    <property type="protein sequence ID" value="CAH9062647.1"/>
    <property type="molecule type" value="Genomic_DNA"/>
</dbReference>
<gene>
    <name evidence="2" type="ORF">PSECIP111854_03055</name>
    <name evidence="3" type="ORF">PSECIP111951_04021</name>
</gene>
<evidence type="ECO:0000313" key="4">
    <source>
        <dbReference type="Proteomes" id="UP001152467"/>
    </source>
</evidence>
<proteinExistence type="predicted"/>
<protein>
    <recommendedName>
        <fullName evidence="6">Solute-binding protein family 3/N-terminal domain-containing protein</fullName>
    </recommendedName>
</protein>
<evidence type="ECO:0000313" key="3">
    <source>
        <dbReference type="EMBL" id="CAH9068109.1"/>
    </source>
</evidence>
<evidence type="ECO:0000313" key="2">
    <source>
        <dbReference type="EMBL" id="CAH9062647.1"/>
    </source>
</evidence>
<keyword evidence="1" id="KW-0732">Signal</keyword>
<dbReference type="EMBL" id="CAMAPD010000032">
    <property type="protein sequence ID" value="CAH9068109.1"/>
    <property type="molecule type" value="Genomic_DNA"/>
</dbReference>
<reference evidence="2 5" key="1">
    <citation type="submission" date="2022-07" db="EMBL/GenBank/DDBJ databases">
        <authorList>
            <person name="Criscuolo A."/>
        </authorList>
    </citation>
    <scope>NUCLEOTIDE SEQUENCE</scope>
    <source>
        <strain evidence="5">CIP 111951</strain>
        <strain evidence="2">CIP111854</strain>
        <strain evidence="3">CIP111951</strain>
    </source>
</reference>
<sequence length="293" mass="33651">MIVYSCIAFLFYCICFSFAQAAQLYVDDEVDLSVLRQEKPPTGIANNTNLLVINALKKELITLVPASYKRALRAMHESEDAICVQNRIKTPSRLSKFLFSLPINIYLSHRLYQHKQAVPLGSSLLNADGEVESLANVFYKYKSALIVLTPSMSYGDFLDKQVRNIPGNNKVLRDGTNHYDMTFHMFKRHRADFYLGFPAAIFRHLQNNPTDLRAYDIAGSPKYVIGHWMCNDTEQSRLFLQKLDKAITQTYQHTDFYHAHLRWLPETAQLKTKAYLDNLLRVQGVTPPTITNH</sequence>